<evidence type="ECO:0000259" key="3">
    <source>
        <dbReference type="Pfam" id="PF16087"/>
    </source>
</evidence>
<feature type="compositionally biased region" description="Basic and acidic residues" evidence="2">
    <location>
        <begin position="147"/>
        <end position="164"/>
    </location>
</feature>
<dbReference type="Proteomes" id="UP000695000">
    <property type="component" value="Unplaced"/>
</dbReference>
<dbReference type="InterPro" id="IPR032135">
    <property type="entry name" value="DUF4817"/>
</dbReference>
<keyword evidence="4" id="KW-1185">Reference proteome</keyword>
<accession>A0ABM1N7C9</accession>
<gene>
    <name evidence="5" type="primary">LOC108567045</name>
</gene>
<proteinExistence type="predicted"/>
<protein>
    <submittedName>
        <fullName evidence="5">Uncharacterized protein LOC108567045</fullName>
    </submittedName>
</protein>
<reference evidence="5" key="1">
    <citation type="submission" date="2025-08" db="UniProtKB">
        <authorList>
            <consortium name="RefSeq"/>
        </authorList>
    </citation>
    <scope>IDENTIFICATION</scope>
    <source>
        <tissue evidence="5">Whole Larva</tissue>
    </source>
</reference>
<feature type="region of interest" description="Disordered" evidence="2">
    <location>
        <begin position="124"/>
        <end position="164"/>
    </location>
</feature>
<comment type="subcellular location">
    <subcellularLocation>
        <location evidence="1">Nucleus</location>
    </subcellularLocation>
</comment>
<sequence>MPWSGEHRGFVVEAFYKNGESVTATQRAFRTRFGLRANESVPDRKTILLWVQRVRETGSALKRKPPGRPKNVRTPENIAAVRASIKLFPTRSARKHALALRISERTVRRILRILKVEKDEEKPIKDRGILKKQKEEDVEEHQELDDADKNGENNDIEEKPVVFE</sequence>
<dbReference type="Pfam" id="PF16087">
    <property type="entry name" value="DUF4817"/>
    <property type="match status" value="1"/>
</dbReference>
<dbReference type="RefSeq" id="XP_017782729.1">
    <property type="nucleotide sequence ID" value="XM_017927240.1"/>
</dbReference>
<evidence type="ECO:0000313" key="4">
    <source>
        <dbReference type="Proteomes" id="UP000695000"/>
    </source>
</evidence>
<organism evidence="4 5">
    <name type="scientific">Nicrophorus vespilloides</name>
    <name type="common">Boreal carrion beetle</name>
    <dbReference type="NCBI Taxonomy" id="110193"/>
    <lineage>
        <taxon>Eukaryota</taxon>
        <taxon>Metazoa</taxon>
        <taxon>Ecdysozoa</taxon>
        <taxon>Arthropoda</taxon>
        <taxon>Hexapoda</taxon>
        <taxon>Insecta</taxon>
        <taxon>Pterygota</taxon>
        <taxon>Neoptera</taxon>
        <taxon>Endopterygota</taxon>
        <taxon>Coleoptera</taxon>
        <taxon>Polyphaga</taxon>
        <taxon>Staphyliniformia</taxon>
        <taxon>Silphidae</taxon>
        <taxon>Nicrophorinae</taxon>
        <taxon>Nicrophorus</taxon>
    </lineage>
</organism>
<name>A0ABM1N7C9_NICVS</name>
<evidence type="ECO:0000313" key="5">
    <source>
        <dbReference type="RefSeq" id="XP_017782729.1"/>
    </source>
</evidence>
<feature type="domain" description="DUF4817" evidence="3">
    <location>
        <begin position="4"/>
        <end position="59"/>
    </location>
</feature>
<feature type="compositionally biased region" description="Acidic residues" evidence="2">
    <location>
        <begin position="136"/>
        <end position="146"/>
    </location>
</feature>
<dbReference type="GeneID" id="108567045"/>
<evidence type="ECO:0000256" key="1">
    <source>
        <dbReference type="ARBA" id="ARBA00004123"/>
    </source>
</evidence>
<dbReference type="InterPro" id="IPR009057">
    <property type="entry name" value="Homeodomain-like_sf"/>
</dbReference>
<evidence type="ECO:0000256" key="2">
    <source>
        <dbReference type="SAM" id="MobiDB-lite"/>
    </source>
</evidence>
<dbReference type="SUPFAM" id="SSF46689">
    <property type="entry name" value="Homeodomain-like"/>
    <property type="match status" value="1"/>
</dbReference>
<feature type="compositionally biased region" description="Basic and acidic residues" evidence="2">
    <location>
        <begin position="124"/>
        <end position="135"/>
    </location>
</feature>